<evidence type="ECO:0000256" key="1">
    <source>
        <dbReference type="ARBA" id="ARBA00022679"/>
    </source>
</evidence>
<proteinExistence type="predicted"/>
<evidence type="ECO:0000313" key="3">
    <source>
        <dbReference type="Proteomes" id="UP000813824"/>
    </source>
</evidence>
<dbReference type="AlphaFoldDB" id="A0A8K0UGM0"/>
<reference evidence="2" key="1">
    <citation type="journal article" date="2021" name="New Phytol.">
        <title>Evolutionary innovations through gain and loss of genes in the ectomycorrhizal Boletales.</title>
        <authorList>
            <person name="Wu G."/>
            <person name="Miyauchi S."/>
            <person name="Morin E."/>
            <person name="Kuo A."/>
            <person name="Drula E."/>
            <person name="Varga T."/>
            <person name="Kohler A."/>
            <person name="Feng B."/>
            <person name="Cao Y."/>
            <person name="Lipzen A."/>
            <person name="Daum C."/>
            <person name="Hundley H."/>
            <person name="Pangilinan J."/>
            <person name="Johnson J."/>
            <person name="Barry K."/>
            <person name="LaButti K."/>
            <person name="Ng V."/>
            <person name="Ahrendt S."/>
            <person name="Min B."/>
            <person name="Choi I.G."/>
            <person name="Park H."/>
            <person name="Plett J.M."/>
            <person name="Magnuson J."/>
            <person name="Spatafora J.W."/>
            <person name="Nagy L.G."/>
            <person name="Henrissat B."/>
            <person name="Grigoriev I.V."/>
            <person name="Yang Z.L."/>
            <person name="Xu J."/>
            <person name="Martin F.M."/>
        </authorList>
    </citation>
    <scope>NUCLEOTIDE SEQUENCE</scope>
    <source>
        <strain evidence="2">KKN 215</strain>
    </source>
</reference>
<keyword evidence="1" id="KW-0808">Transferase</keyword>
<dbReference type="SUPFAM" id="SSF53756">
    <property type="entry name" value="UDP-Glycosyltransferase/glycogen phosphorylase"/>
    <property type="match status" value="1"/>
</dbReference>
<dbReference type="EMBL" id="JAEVFJ010000044">
    <property type="protein sequence ID" value="KAH8085451.1"/>
    <property type="molecule type" value="Genomic_DNA"/>
</dbReference>
<comment type="caution">
    <text evidence="2">The sequence shown here is derived from an EMBL/GenBank/DDBJ whole genome shotgun (WGS) entry which is preliminary data.</text>
</comment>
<dbReference type="PANTHER" id="PTHR48045:SF31">
    <property type="entry name" value="UDP-GLYCOSYLTRANSFERASE 76B1-LIKE"/>
    <property type="match status" value="1"/>
</dbReference>
<name>A0A8K0UGM0_9AGAR</name>
<dbReference type="CDD" id="cd03784">
    <property type="entry name" value="GT1_Gtf-like"/>
    <property type="match status" value="1"/>
</dbReference>
<gene>
    <name evidence="2" type="ORF">BXZ70DRAFT_1011891</name>
</gene>
<accession>A0A8K0UGM0</accession>
<dbReference type="PANTHER" id="PTHR48045">
    <property type="entry name" value="UDP-GLYCOSYLTRANSFERASE 72B1"/>
    <property type="match status" value="1"/>
</dbReference>
<protein>
    <submittedName>
        <fullName evidence="2">UDP-Glycosyltransferase/glycogen phosphorylase</fullName>
    </submittedName>
</protein>
<organism evidence="2 3">
    <name type="scientific">Cristinia sonorae</name>
    <dbReference type="NCBI Taxonomy" id="1940300"/>
    <lineage>
        <taxon>Eukaryota</taxon>
        <taxon>Fungi</taxon>
        <taxon>Dikarya</taxon>
        <taxon>Basidiomycota</taxon>
        <taxon>Agaricomycotina</taxon>
        <taxon>Agaricomycetes</taxon>
        <taxon>Agaricomycetidae</taxon>
        <taxon>Agaricales</taxon>
        <taxon>Pleurotineae</taxon>
        <taxon>Stephanosporaceae</taxon>
        <taxon>Cristinia</taxon>
    </lineage>
</organism>
<dbReference type="Proteomes" id="UP000813824">
    <property type="component" value="Unassembled WGS sequence"/>
</dbReference>
<dbReference type="InterPro" id="IPR002213">
    <property type="entry name" value="UDP_glucos_trans"/>
</dbReference>
<dbReference type="Gene3D" id="3.40.50.2000">
    <property type="entry name" value="Glycogen Phosphorylase B"/>
    <property type="match status" value="2"/>
</dbReference>
<evidence type="ECO:0000313" key="2">
    <source>
        <dbReference type="EMBL" id="KAH8085451.1"/>
    </source>
</evidence>
<dbReference type="Pfam" id="PF00201">
    <property type="entry name" value="UDPGT"/>
    <property type="match status" value="1"/>
</dbReference>
<dbReference type="GO" id="GO:0008194">
    <property type="term" value="F:UDP-glycosyltransferase activity"/>
    <property type="evidence" value="ECO:0007669"/>
    <property type="project" value="InterPro"/>
</dbReference>
<dbReference type="OrthoDB" id="5835829at2759"/>
<sequence>MNETTCTFCLGFPSSLQQNMGSQAHFPHLVIAGVEPWGHARPLCAFAARVALTRDVHITLFTVPRVLERVKTEVARGFGPEHAERQKLVRVIALDTNVEGSGSFGENLKKEQERYFVVFVAAYQKLLEEKPLTCFVTNAEFPAVPAPKTVVLDFMVGSLAGTVKSMNKNAQVIGFCSGMASYLYLSFAPRERGGRGDFKQKAHSISQETGRHIHEVAEELAHTFTDEICQIPGFPKMYHWEFDPQDTKFLTNGFLGPLWLSLFETYEQCDGLLITSPEAYEPAAIAATKDWFAESKRGVWAIGPLLPSTTSEKAKSGEESLSESSAAIKTFMDETLKKNGEHSMLYISFGSAFWPQDFAKVEAFVDVLIEKKVPFIFSHGSPAAQLTDAFKEKVGKSGVGLLSPWSPQQTILVHPALGWFVTHGGHNSTLEAVSSGVPMICWPFHADQPANAVNLTENHQVAYELLEVRINNGLKPIYRTGKAPLNTIDALKAEVREVLDKAFGEDGQKKRTNVKKLKAQIDAAWDKGGPADVDMGNFLATL</sequence>
<keyword evidence="3" id="KW-1185">Reference proteome</keyword>